<dbReference type="EMBL" id="CAJOBP010005401">
    <property type="protein sequence ID" value="CAF4468554.1"/>
    <property type="molecule type" value="Genomic_DNA"/>
</dbReference>
<dbReference type="PANTHER" id="PTHR43696">
    <property type="entry name" value="COILED-COIL DOMAIN-CONTAINING PROTEIN 157"/>
    <property type="match status" value="1"/>
</dbReference>
<dbReference type="InterPro" id="IPR029681">
    <property type="entry name" value="CCDC157"/>
</dbReference>
<reference evidence="1" key="1">
    <citation type="submission" date="2021-02" db="EMBL/GenBank/DDBJ databases">
        <authorList>
            <person name="Nowell W R."/>
        </authorList>
    </citation>
    <scope>NUCLEOTIDE SEQUENCE</scope>
</reference>
<keyword evidence="2" id="KW-1185">Reference proteome</keyword>
<comment type="caution">
    <text evidence="1">The sequence shown here is derived from an EMBL/GenBank/DDBJ whole genome shotgun (WGS) entry which is preliminary data.</text>
</comment>
<dbReference type="Proteomes" id="UP000663873">
    <property type="component" value="Unassembled WGS sequence"/>
</dbReference>
<protein>
    <submittedName>
        <fullName evidence="1">Uncharacterized protein</fullName>
    </submittedName>
</protein>
<gene>
    <name evidence="1" type="ORF">UJA718_LOCUS24014</name>
</gene>
<dbReference type="PANTHER" id="PTHR43696:SF9">
    <property type="entry name" value="COILED-COIL DOMAIN-CONTAINING PROTEIN 157"/>
    <property type="match status" value="1"/>
</dbReference>
<organism evidence="1 2">
    <name type="scientific">Rotaria socialis</name>
    <dbReference type="NCBI Taxonomy" id="392032"/>
    <lineage>
        <taxon>Eukaryota</taxon>
        <taxon>Metazoa</taxon>
        <taxon>Spiralia</taxon>
        <taxon>Gnathifera</taxon>
        <taxon>Rotifera</taxon>
        <taxon>Eurotatoria</taxon>
        <taxon>Bdelloidea</taxon>
        <taxon>Philodinida</taxon>
        <taxon>Philodinidae</taxon>
        <taxon>Rotaria</taxon>
    </lineage>
</organism>
<dbReference type="AlphaFoldDB" id="A0A820TBL7"/>
<accession>A0A820TBL7</accession>
<sequence>MAHLLGSKTCIDSLRVDIDDIQTVICEIIGKTGSLKCHSWKFPDKLATDIDIKELLERYQHGKNELDNQVSHIVLFEIIIDRLLLVVHGSWHFLYEIQAKLLPNTIDSASTVNLQTSLSIGLVVKKYWNKLLHLFSILQQHE</sequence>
<feature type="non-terminal residue" evidence="1">
    <location>
        <position position="1"/>
    </location>
</feature>
<name>A0A820TBL7_9BILA</name>
<proteinExistence type="predicted"/>
<evidence type="ECO:0000313" key="2">
    <source>
        <dbReference type="Proteomes" id="UP000663873"/>
    </source>
</evidence>
<evidence type="ECO:0000313" key="1">
    <source>
        <dbReference type="EMBL" id="CAF4468554.1"/>
    </source>
</evidence>